<evidence type="ECO:0000256" key="3">
    <source>
        <dbReference type="PIRSR" id="PIRSR006356-1"/>
    </source>
</evidence>
<sequence length="399" mass="45389">MAKINVNSEIGTLREVLVHTPGDELKFVSPNRLNDLLLSAIIEPNRAIIEHKKFIKILEDNGVKVIQLVDLIVETFLSVNQEKQEEFIWNFIKNARPALDQEYSNNVFNFLKSLKPKQMVQKMIAGITNAEMGYKSKTTLLIDPLPNMYFTRDPFASIGNGVSLNSMKYPVRKREEMFAHFIFDNNKKYKNTPKYFDEAISNGHIEGGDIFIYNSKTLVIGNSERTDREAILDIAKNIKKNGMTQFEKIVVINVPPLPNLMHLDTWLTMLDHDKFLYSPNMMKVLKIWEINLKENDLKLIVKEKTLEKTLEDIIGKTPILIPVAGKNATQIDIDVETHFDATNYLVIRPGVVIGYDRNIKTEAALKEAGITVLSFDGNQLSLGMGSARCMSMPLVRDDI</sequence>
<dbReference type="AlphaFoldDB" id="A0A4R6IF84"/>
<keyword evidence="5" id="KW-1185">Reference proteome</keyword>
<organism evidence="4 5">
    <name type="scientific">Mycoplasma testudineum</name>
    <dbReference type="NCBI Taxonomy" id="244584"/>
    <lineage>
        <taxon>Bacteria</taxon>
        <taxon>Bacillati</taxon>
        <taxon>Mycoplasmatota</taxon>
        <taxon>Mollicutes</taxon>
        <taxon>Mycoplasmataceae</taxon>
        <taxon>Mycoplasma</taxon>
    </lineage>
</organism>
<dbReference type="PANTHER" id="PTHR47271:SF2">
    <property type="entry name" value="ARGININE DEIMINASE"/>
    <property type="match status" value="1"/>
</dbReference>
<feature type="active site" description="Amidino-cysteine intermediate" evidence="3">
    <location>
        <position position="389"/>
    </location>
</feature>
<dbReference type="GO" id="GO:0019546">
    <property type="term" value="P:L-arginine deiminase pathway"/>
    <property type="evidence" value="ECO:0007669"/>
    <property type="project" value="TreeGrafter"/>
</dbReference>
<dbReference type="PRINTS" id="PR01466">
    <property type="entry name" value="ARGDEIMINASE"/>
</dbReference>
<dbReference type="PANTHER" id="PTHR47271">
    <property type="entry name" value="ARGININE DEIMINASE"/>
    <property type="match status" value="1"/>
</dbReference>
<evidence type="ECO:0000313" key="4">
    <source>
        <dbReference type="EMBL" id="TDO20381.1"/>
    </source>
</evidence>
<keyword evidence="2" id="KW-0378">Hydrolase</keyword>
<accession>A0A4R6IF84</accession>
<dbReference type="Gene3D" id="3.75.10.10">
    <property type="entry name" value="L-arginine/glycine Amidinotransferase, Chain A"/>
    <property type="match status" value="1"/>
</dbReference>
<protein>
    <submittedName>
        <fullName evidence="4">Arginine deiminase</fullName>
    </submittedName>
</protein>
<evidence type="ECO:0000256" key="2">
    <source>
        <dbReference type="ARBA" id="ARBA00022801"/>
    </source>
</evidence>
<dbReference type="OrthoDB" id="9807502at2"/>
<dbReference type="Pfam" id="PF02274">
    <property type="entry name" value="ADI"/>
    <property type="match status" value="1"/>
</dbReference>
<evidence type="ECO:0000313" key="5">
    <source>
        <dbReference type="Proteomes" id="UP000295518"/>
    </source>
</evidence>
<dbReference type="EMBL" id="SNWN01000011">
    <property type="protein sequence ID" value="TDO20381.1"/>
    <property type="molecule type" value="Genomic_DNA"/>
</dbReference>
<proteinExistence type="inferred from homology"/>
<dbReference type="Gene3D" id="1.10.3930.10">
    <property type="entry name" value="Arginine deiminase"/>
    <property type="match status" value="1"/>
</dbReference>
<dbReference type="InterPro" id="IPR003876">
    <property type="entry name" value="Arg_deiminase"/>
</dbReference>
<dbReference type="PIRSF" id="PIRSF006356">
    <property type="entry name" value="Arg_deiminase"/>
    <property type="match status" value="1"/>
</dbReference>
<gene>
    <name evidence="4" type="ORF">EI74_0459</name>
</gene>
<reference evidence="4 5" key="1">
    <citation type="submission" date="2019-03" db="EMBL/GenBank/DDBJ databases">
        <title>Genomic Encyclopedia of Archaeal and Bacterial Type Strains, Phase II (KMG-II): from individual species to whole genera.</title>
        <authorList>
            <person name="Goeker M."/>
        </authorList>
    </citation>
    <scope>NUCLEOTIDE SEQUENCE [LARGE SCALE GENOMIC DNA]</scope>
    <source>
        <strain evidence="4 5">ATCC 700618</strain>
    </source>
</reference>
<evidence type="ECO:0000256" key="1">
    <source>
        <dbReference type="ARBA" id="ARBA00010206"/>
    </source>
</evidence>
<dbReference type="SUPFAM" id="SSF55909">
    <property type="entry name" value="Pentein"/>
    <property type="match status" value="1"/>
</dbReference>
<dbReference type="GO" id="GO:0016990">
    <property type="term" value="F:arginine deiminase activity"/>
    <property type="evidence" value="ECO:0007669"/>
    <property type="project" value="InterPro"/>
</dbReference>
<dbReference type="Proteomes" id="UP000295518">
    <property type="component" value="Unassembled WGS sequence"/>
</dbReference>
<comment type="caution">
    <text evidence="4">The sequence shown here is derived from an EMBL/GenBank/DDBJ whole genome shotgun (WGS) entry which is preliminary data.</text>
</comment>
<name>A0A4R6IF84_9MOLU</name>
<comment type="similarity">
    <text evidence="1">Belongs to the arginine deiminase family.</text>
</comment>
<dbReference type="RefSeq" id="WP_094254623.1">
    <property type="nucleotide sequence ID" value="NZ_NNCE01000003.1"/>
</dbReference>